<reference evidence="1" key="1">
    <citation type="submission" date="2020-05" db="EMBL/GenBank/DDBJ databases">
        <title>Large-scale comparative analyses of tick genomes elucidate their genetic diversity and vector capacities.</title>
        <authorList>
            <person name="Jia N."/>
            <person name="Wang J."/>
            <person name="Shi W."/>
            <person name="Du L."/>
            <person name="Sun Y."/>
            <person name="Zhan W."/>
            <person name="Jiang J."/>
            <person name="Wang Q."/>
            <person name="Zhang B."/>
            <person name="Ji P."/>
            <person name="Sakyi L.B."/>
            <person name="Cui X."/>
            <person name="Yuan T."/>
            <person name="Jiang B."/>
            <person name="Yang W."/>
            <person name="Lam T.T.-Y."/>
            <person name="Chang Q."/>
            <person name="Ding S."/>
            <person name="Wang X."/>
            <person name="Zhu J."/>
            <person name="Ruan X."/>
            <person name="Zhao L."/>
            <person name="Wei J."/>
            <person name="Que T."/>
            <person name="Du C."/>
            <person name="Cheng J."/>
            <person name="Dai P."/>
            <person name="Han X."/>
            <person name="Huang E."/>
            <person name="Gao Y."/>
            <person name="Liu J."/>
            <person name="Shao H."/>
            <person name="Ye R."/>
            <person name="Li L."/>
            <person name="Wei W."/>
            <person name="Wang X."/>
            <person name="Wang C."/>
            <person name="Yang T."/>
            <person name="Huo Q."/>
            <person name="Li W."/>
            <person name="Guo W."/>
            <person name="Chen H."/>
            <person name="Zhou L."/>
            <person name="Ni X."/>
            <person name="Tian J."/>
            <person name="Zhou Y."/>
            <person name="Sheng Y."/>
            <person name="Liu T."/>
            <person name="Pan Y."/>
            <person name="Xia L."/>
            <person name="Li J."/>
            <person name="Zhao F."/>
            <person name="Cao W."/>
        </authorList>
    </citation>
    <scope>NUCLEOTIDE SEQUENCE</scope>
    <source>
        <strain evidence="1">Dsil-2018</strain>
    </source>
</reference>
<dbReference type="Proteomes" id="UP000821865">
    <property type="component" value="Chromosome 4"/>
</dbReference>
<name>A0ACB8CVD2_DERSI</name>
<proteinExistence type="predicted"/>
<protein>
    <submittedName>
        <fullName evidence="1">Uncharacterized protein</fullName>
    </submittedName>
</protein>
<evidence type="ECO:0000313" key="2">
    <source>
        <dbReference type="Proteomes" id="UP000821865"/>
    </source>
</evidence>
<gene>
    <name evidence="1" type="ORF">HPB49_005878</name>
</gene>
<comment type="caution">
    <text evidence="1">The sequence shown here is derived from an EMBL/GenBank/DDBJ whole genome shotgun (WGS) entry which is preliminary data.</text>
</comment>
<organism evidence="1 2">
    <name type="scientific">Dermacentor silvarum</name>
    <name type="common">Tick</name>
    <dbReference type="NCBI Taxonomy" id="543639"/>
    <lineage>
        <taxon>Eukaryota</taxon>
        <taxon>Metazoa</taxon>
        <taxon>Ecdysozoa</taxon>
        <taxon>Arthropoda</taxon>
        <taxon>Chelicerata</taxon>
        <taxon>Arachnida</taxon>
        <taxon>Acari</taxon>
        <taxon>Parasitiformes</taxon>
        <taxon>Ixodida</taxon>
        <taxon>Ixodoidea</taxon>
        <taxon>Ixodidae</taxon>
        <taxon>Rhipicephalinae</taxon>
        <taxon>Dermacentor</taxon>
    </lineage>
</organism>
<evidence type="ECO:0000313" key="1">
    <source>
        <dbReference type="EMBL" id="KAH7953210.1"/>
    </source>
</evidence>
<dbReference type="EMBL" id="CM023473">
    <property type="protein sequence ID" value="KAH7953210.1"/>
    <property type="molecule type" value="Genomic_DNA"/>
</dbReference>
<keyword evidence="2" id="KW-1185">Reference proteome</keyword>
<accession>A0ACB8CVD2</accession>
<sequence>MSVLRRPLFGLVQSYRRFSLSTCTGNKPDSKLKEWEAVVGIEVHVQIESNSKLFSNSPYKFGEPQNSQVSPFDASIPGTLPVLNRRCVEAAVLTALALNCNINTVSHFDRKHYFYADMPAGYQITQQRSPLATGGYLDFVVFAPGSQETYSKRATLIQLQLEQDSGKSLHDVVCNRSLIDLNRAGVGLMELVFDACLKDGEEAASLVKELLITLRTLNVCSGKMEEGTLRVDANVSVNRPGEPWGTRTEVKNLNSVRAVANAVGSSSPVRSLNIKKCLEEDIPGREVEVLPLDLRSMSSVDNFAQEILRRNVVVDILICGAGVMFTPYQETEDGFESHMSINYLGHCLLTALLLPRLISAGTPKRMARIVNVSSCVHKMARINFDDMHGRKLYSSYFSYAQSKLAQVMFTQSLARYCRVEHIPVTVNCLHPGIVDTNLYKRVFWAPLVSGIFFKTPEEGAHTSLYAALSSDMEGVSGAYLEECTVSEPAPQSKDRALQDRLWKETWACLQPWLPSAASPLATQPFLRA</sequence>